<reference evidence="2 3" key="1">
    <citation type="submission" date="2022-10" db="EMBL/GenBank/DDBJ databases">
        <title>WGS assembly of Paspalum vaginatum 540-79.</title>
        <authorList>
            <person name="Sun G."/>
            <person name="Wase N."/>
            <person name="Shu S."/>
            <person name="Jenkins J."/>
            <person name="Zhou B."/>
            <person name="Torres-Rodriguez J."/>
            <person name="Chen C."/>
            <person name="Sandor L."/>
            <person name="Plott C."/>
            <person name="Yoshinga Y."/>
            <person name="Daum C."/>
            <person name="Qi P."/>
            <person name="Barry K."/>
            <person name="Lipzen A."/>
            <person name="Berry L."/>
            <person name="Pedersen C."/>
            <person name="Gottilla T."/>
            <person name="Foltz A."/>
            <person name="Yu H."/>
            <person name="O'Malley R."/>
            <person name="Zhang C."/>
            <person name="Devos K."/>
            <person name="Sigmon B."/>
            <person name="Yu B."/>
            <person name="Obata T."/>
            <person name="Schmutz J."/>
            <person name="Schnable J."/>
        </authorList>
    </citation>
    <scope>NUCLEOTIDE SEQUENCE [LARGE SCALE GENOMIC DNA]</scope>
    <source>
        <strain evidence="3">cv. 540-79</strain>
    </source>
</reference>
<dbReference type="Proteomes" id="UP001164776">
    <property type="component" value="Unassembled WGS sequence"/>
</dbReference>
<dbReference type="EMBL" id="MU631019">
    <property type="protein sequence ID" value="KAJ1253557.1"/>
    <property type="molecule type" value="Genomic_DNA"/>
</dbReference>
<evidence type="ECO:0000313" key="3">
    <source>
        <dbReference type="Proteomes" id="UP001164776"/>
    </source>
</evidence>
<accession>A0A9W8CD97</accession>
<feature type="compositionally biased region" description="Basic residues" evidence="1">
    <location>
        <begin position="228"/>
        <end position="248"/>
    </location>
</feature>
<keyword evidence="3" id="KW-1185">Reference proteome</keyword>
<protein>
    <submittedName>
        <fullName evidence="2">Uncharacterized protein</fullName>
    </submittedName>
</protein>
<evidence type="ECO:0000256" key="1">
    <source>
        <dbReference type="SAM" id="MobiDB-lite"/>
    </source>
</evidence>
<gene>
    <name evidence="2" type="ORF">BS78_K235700</name>
</gene>
<comment type="caution">
    <text evidence="2">The sequence shown here is derived from an EMBL/GenBank/DDBJ whole genome shotgun (WGS) entry which is preliminary data.</text>
</comment>
<feature type="compositionally biased region" description="Polar residues" evidence="1">
    <location>
        <begin position="136"/>
        <end position="151"/>
    </location>
</feature>
<feature type="region of interest" description="Disordered" evidence="1">
    <location>
        <begin position="93"/>
        <end position="248"/>
    </location>
</feature>
<feature type="compositionally biased region" description="Low complexity" evidence="1">
    <location>
        <begin position="125"/>
        <end position="135"/>
    </location>
</feature>
<name>A0A9W8CD97_9POAL</name>
<sequence>MDAYFFGLKFLHLTYLAKKIIPVTSLAFPSRTLASPVIFLTDTLAVARLLSLLVFSSFSSLPLRPVLATIYRALTLALLSSLPASRLSPASRVPIAPAAPPRPHTHSAASVAPTRSSRCSAGCRAPAACPTPCCTKRSSTRSPTRAGSSRQPRFLVEASAGSSSDSGGRGRARRLARQGGAGGCGRLGTTAPPKHASDRGEGECGGGGDMPVSPSLARATPTAERRSSRPRGGRHRARRRQSPCPRRP</sequence>
<evidence type="ECO:0000313" key="2">
    <source>
        <dbReference type="EMBL" id="KAJ1253557.1"/>
    </source>
</evidence>
<proteinExistence type="predicted"/>
<dbReference type="AlphaFoldDB" id="A0A9W8CD97"/>
<organism evidence="2 3">
    <name type="scientific">Paspalum vaginatum</name>
    <name type="common">seashore paspalum</name>
    <dbReference type="NCBI Taxonomy" id="158149"/>
    <lineage>
        <taxon>Eukaryota</taxon>
        <taxon>Viridiplantae</taxon>
        <taxon>Streptophyta</taxon>
        <taxon>Embryophyta</taxon>
        <taxon>Tracheophyta</taxon>
        <taxon>Spermatophyta</taxon>
        <taxon>Magnoliopsida</taxon>
        <taxon>Liliopsida</taxon>
        <taxon>Poales</taxon>
        <taxon>Poaceae</taxon>
        <taxon>PACMAD clade</taxon>
        <taxon>Panicoideae</taxon>
        <taxon>Andropogonodae</taxon>
        <taxon>Paspaleae</taxon>
        <taxon>Paspalinae</taxon>
        <taxon>Paspalum</taxon>
    </lineage>
</organism>